<dbReference type="Pfam" id="PF00151">
    <property type="entry name" value="Lipase"/>
    <property type="match status" value="1"/>
</dbReference>
<dbReference type="OrthoDB" id="199913at2759"/>
<evidence type="ECO:0000259" key="6">
    <source>
        <dbReference type="Pfam" id="PF00151"/>
    </source>
</evidence>
<dbReference type="GO" id="GO:0016042">
    <property type="term" value="P:lipid catabolic process"/>
    <property type="evidence" value="ECO:0007669"/>
    <property type="project" value="TreeGrafter"/>
</dbReference>
<dbReference type="GO" id="GO:0005615">
    <property type="term" value="C:extracellular space"/>
    <property type="evidence" value="ECO:0007669"/>
    <property type="project" value="TreeGrafter"/>
</dbReference>
<feature type="transmembrane region" description="Helical" evidence="5">
    <location>
        <begin position="7"/>
        <end position="25"/>
    </location>
</feature>
<dbReference type="PANTHER" id="PTHR11610">
    <property type="entry name" value="LIPASE"/>
    <property type="match status" value="1"/>
</dbReference>
<evidence type="ECO:0000256" key="1">
    <source>
        <dbReference type="ARBA" id="ARBA00004613"/>
    </source>
</evidence>
<dbReference type="InterPro" id="IPR029058">
    <property type="entry name" value="AB_hydrolase_fold"/>
</dbReference>
<evidence type="ECO:0000256" key="3">
    <source>
        <dbReference type="ARBA" id="ARBA00022525"/>
    </source>
</evidence>
<gene>
    <name evidence="7" type="ORF">PSYICH_LOCUS2100</name>
</gene>
<name>A0A9P0G8N7_9CUCU</name>
<keyword evidence="8" id="KW-1185">Reference proteome</keyword>
<dbReference type="Gene3D" id="3.40.50.1820">
    <property type="entry name" value="alpha/beta hydrolase"/>
    <property type="match status" value="1"/>
</dbReference>
<dbReference type="SUPFAM" id="SSF53474">
    <property type="entry name" value="alpha/beta-Hydrolases"/>
    <property type="match status" value="1"/>
</dbReference>
<feature type="domain" description="Lipase" evidence="6">
    <location>
        <begin position="68"/>
        <end position="326"/>
    </location>
</feature>
<keyword evidence="5" id="KW-1133">Transmembrane helix</keyword>
<evidence type="ECO:0000313" key="7">
    <source>
        <dbReference type="EMBL" id="CAH1100747.1"/>
    </source>
</evidence>
<dbReference type="AlphaFoldDB" id="A0A9P0G8N7"/>
<dbReference type="PRINTS" id="PR00821">
    <property type="entry name" value="TAGLIPASE"/>
</dbReference>
<dbReference type="CDD" id="cd00707">
    <property type="entry name" value="Pancreat_lipase_like"/>
    <property type="match status" value="1"/>
</dbReference>
<keyword evidence="3" id="KW-0964">Secreted</keyword>
<proteinExistence type="inferred from homology"/>
<keyword evidence="5" id="KW-0812">Transmembrane</keyword>
<keyword evidence="5" id="KW-0472">Membrane</keyword>
<dbReference type="FunFam" id="3.40.50.1820:FF:000076">
    <property type="entry name" value="phospholipase A1"/>
    <property type="match status" value="1"/>
</dbReference>
<protein>
    <recommendedName>
        <fullName evidence="6">Lipase domain-containing protein</fullName>
    </recommendedName>
</protein>
<dbReference type="Proteomes" id="UP001153636">
    <property type="component" value="Chromosome 10"/>
</dbReference>
<evidence type="ECO:0000256" key="4">
    <source>
        <dbReference type="RuleBase" id="RU004262"/>
    </source>
</evidence>
<dbReference type="InterPro" id="IPR013818">
    <property type="entry name" value="Lipase"/>
</dbReference>
<dbReference type="InterPro" id="IPR033906">
    <property type="entry name" value="Lipase_N"/>
</dbReference>
<organism evidence="7 8">
    <name type="scientific">Psylliodes chrysocephalus</name>
    <dbReference type="NCBI Taxonomy" id="3402493"/>
    <lineage>
        <taxon>Eukaryota</taxon>
        <taxon>Metazoa</taxon>
        <taxon>Ecdysozoa</taxon>
        <taxon>Arthropoda</taxon>
        <taxon>Hexapoda</taxon>
        <taxon>Insecta</taxon>
        <taxon>Pterygota</taxon>
        <taxon>Neoptera</taxon>
        <taxon>Endopterygota</taxon>
        <taxon>Coleoptera</taxon>
        <taxon>Polyphaga</taxon>
        <taxon>Cucujiformia</taxon>
        <taxon>Chrysomeloidea</taxon>
        <taxon>Chrysomelidae</taxon>
        <taxon>Galerucinae</taxon>
        <taxon>Alticini</taxon>
        <taxon>Psylliodes</taxon>
    </lineage>
</organism>
<evidence type="ECO:0000256" key="5">
    <source>
        <dbReference type="SAM" id="Phobius"/>
    </source>
</evidence>
<evidence type="ECO:0000256" key="2">
    <source>
        <dbReference type="ARBA" id="ARBA00010701"/>
    </source>
</evidence>
<reference evidence="7" key="1">
    <citation type="submission" date="2022-01" db="EMBL/GenBank/DDBJ databases">
        <authorList>
            <person name="King R."/>
        </authorList>
    </citation>
    <scope>NUCLEOTIDE SEQUENCE</scope>
</reference>
<dbReference type="PANTHER" id="PTHR11610:SF151">
    <property type="entry name" value="PHOSPHOLIPASE A1 MEMBER A-LIKE PROTEIN"/>
    <property type="match status" value="1"/>
</dbReference>
<dbReference type="GO" id="GO:0017171">
    <property type="term" value="F:serine hydrolase activity"/>
    <property type="evidence" value="ECO:0007669"/>
    <property type="project" value="TreeGrafter"/>
</dbReference>
<evidence type="ECO:0000313" key="8">
    <source>
        <dbReference type="Proteomes" id="UP001153636"/>
    </source>
</evidence>
<dbReference type="InterPro" id="IPR000734">
    <property type="entry name" value="TAG_lipase"/>
</dbReference>
<accession>A0A9P0G8N7</accession>
<comment type="similarity">
    <text evidence="2 4">Belongs to the AB hydrolase superfamily. Lipase family.</text>
</comment>
<dbReference type="GO" id="GO:0016298">
    <property type="term" value="F:lipase activity"/>
    <property type="evidence" value="ECO:0007669"/>
    <property type="project" value="InterPro"/>
</dbReference>
<sequence>MVLIVNMWGWIIIFIELFICIYSQIVPDEIDYKNFPLPFTMNKMGASQIRQAFNFGSCRIVYNPVCPDPDVTFFLFTKHKPEHPVEIRVGPNHMESNFKETRFDPRKPTKIIIHGYNSNMNISALVEIRKEYLRTKDYNIFAVDWSPLNQSPCYLGAMFNMPHVGRCCAQLIQRLLDLKNTDIHVIGFSLGAHITNHISTALRPYRLPRITGLDPALPGFITPHLDSKLDKTDADFVDVYHTNAFIQGKVEESGHVDFYINGGAIQPGCWAETRFFACNHHRAPLYYAESINTDKHFYAWPCTSYFDYLLGRCPPVDPQIVMGEYVKRSAQGVYLVITESVSPYAIGKYDGPSVEIFKIFEKYRTDVLNRYRKYVVGYVDEYELFEQLNDGDNKKFNLYNQLFEVELTNENSDLVSAL</sequence>
<dbReference type="EMBL" id="OV651822">
    <property type="protein sequence ID" value="CAH1100747.1"/>
    <property type="molecule type" value="Genomic_DNA"/>
</dbReference>
<comment type="subcellular location">
    <subcellularLocation>
        <location evidence="1">Secreted</location>
    </subcellularLocation>
</comment>